<feature type="compositionally biased region" description="Polar residues" evidence="1">
    <location>
        <begin position="273"/>
        <end position="282"/>
    </location>
</feature>
<dbReference type="GO" id="GO:0043025">
    <property type="term" value="C:neuronal cell body"/>
    <property type="evidence" value="ECO:0007669"/>
    <property type="project" value="TreeGrafter"/>
</dbReference>
<dbReference type="GO" id="GO:0008017">
    <property type="term" value="F:microtubule binding"/>
    <property type="evidence" value="ECO:0007669"/>
    <property type="project" value="InterPro"/>
</dbReference>
<feature type="compositionally biased region" description="Basic residues" evidence="1">
    <location>
        <begin position="345"/>
        <end position="358"/>
    </location>
</feature>
<name>A0A423SQU7_PENVA</name>
<dbReference type="GO" id="GO:0003779">
    <property type="term" value="F:actin binding"/>
    <property type="evidence" value="ECO:0007669"/>
    <property type="project" value="TreeGrafter"/>
</dbReference>
<dbReference type="Proteomes" id="UP000283509">
    <property type="component" value="Unassembled WGS sequence"/>
</dbReference>
<dbReference type="PANTHER" id="PTHR13843:SF12">
    <property type="entry name" value="ATPASE F1_V1_A1 COMPLEX ALPHA_BETA SUBUNIT NUCLEOTIDE-BINDING DOMAIN-CONTAINING PROTEIN"/>
    <property type="match status" value="1"/>
</dbReference>
<dbReference type="GO" id="GO:0031114">
    <property type="term" value="P:regulation of microtubule depolymerization"/>
    <property type="evidence" value="ECO:0007669"/>
    <property type="project" value="TreeGrafter"/>
</dbReference>
<dbReference type="AlphaFoldDB" id="A0A423SQU7"/>
<proteinExistence type="predicted"/>
<evidence type="ECO:0000313" key="2">
    <source>
        <dbReference type="EMBL" id="ROT66605.1"/>
    </source>
</evidence>
<feature type="region of interest" description="Disordered" evidence="1">
    <location>
        <begin position="1"/>
        <end position="30"/>
    </location>
</feature>
<gene>
    <name evidence="2" type="ORF">C7M84_015404</name>
</gene>
<dbReference type="GO" id="GO:0005829">
    <property type="term" value="C:cytosol"/>
    <property type="evidence" value="ECO:0007669"/>
    <property type="project" value="TreeGrafter"/>
</dbReference>
<feature type="compositionally biased region" description="Pro residues" evidence="1">
    <location>
        <begin position="325"/>
        <end position="335"/>
    </location>
</feature>
<sequence>MHEGQRISSIRKSSTSSTEGTPGSPRTGRVVVRKVTTVITKYYEDGEEVQTEEMPGGEVVEVLGDQQISEDIMRKISGSSSPSPITRRKHSSGVPGSMTYTTSHSLSGPWTSDESLSGEPTVITRTTRTVTTDSDTDASEGVKASTVTTVTRRMVGDDVSDKEERPRSASSDASSREAFMSSLKETRSEARDAVSKVSTSQHPSTAYTTHYGATGLQYQEEYDDEPVYEYHPPSGAHMDQFMYGEQAGDYDNGNLPSRAMEPSMAESEDKLNRNQAWKTTKASSKEEGSTTSITSVTTTTSASKESDLARDAKDTLQKWGKPLGLPSPVPAPAPLQPSDNPSTHTPRRERKTSRKSKRTVAPVYLDLAYVPHAANPNYSNVDFFRRVRARYYVFSGIDPGREVLDALLQAKMEWEDKELEVTIIPTYDTDALGYWVAANEDALIANKIDLAPSASRCTINLQDHETSCNAYRLEF</sequence>
<feature type="compositionally biased region" description="Polar residues" evidence="1">
    <location>
        <begin position="196"/>
        <end position="208"/>
    </location>
</feature>
<evidence type="ECO:0000313" key="3">
    <source>
        <dbReference type="Proteomes" id="UP000283509"/>
    </source>
</evidence>
<dbReference type="STRING" id="6689.A0A423SQU7"/>
<dbReference type="EMBL" id="QCYY01002917">
    <property type="protein sequence ID" value="ROT66605.1"/>
    <property type="molecule type" value="Genomic_DNA"/>
</dbReference>
<evidence type="ECO:0000256" key="1">
    <source>
        <dbReference type="SAM" id="MobiDB-lite"/>
    </source>
</evidence>
<dbReference type="GO" id="GO:0005875">
    <property type="term" value="C:microtubule associated complex"/>
    <property type="evidence" value="ECO:0007669"/>
    <property type="project" value="TreeGrafter"/>
</dbReference>
<dbReference type="InterPro" id="IPR026074">
    <property type="entry name" value="MAP1"/>
</dbReference>
<reference evidence="2 3" key="1">
    <citation type="submission" date="2018-04" db="EMBL/GenBank/DDBJ databases">
        <authorList>
            <person name="Zhang X."/>
            <person name="Yuan J."/>
            <person name="Li F."/>
            <person name="Xiang J."/>
        </authorList>
    </citation>
    <scope>NUCLEOTIDE SEQUENCE [LARGE SCALE GENOMIC DNA]</scope>
    <source>
        <tissue evidence="2">Muscle</tissue>
    </source>
</reference>
<feature type="compositionally biased region" description="Low complexity" evidence="1">
    <location>
        <begin position="289"/>
        <end position="303"/>
    </location>
</feature>
<keyword evidence="3" id="KW-1185">Reference proteome</keyword>
<dbReference type="GO" id="GO:0007409">
    <property type="term" value="P:axonogenesis"/>
    <property type="evidence" value="ECO:0007669"/>
    <property type="project" value="TreeGrafter"/>
</dbReference>
<feature type="region of interest" description="Disordered" evidence="1">
    <location>
        <begin position="74"/>
        <end position="358"/>
    </location>
</feature>
<reference evidence="2 3" key="2">
    <citation type="submission" date="2019-01" db="EMBL/GenBank/DDBJ databases">
        <title>The decoding of complex shrimp genome reveals the adaptation for benthos swimmer, frequently molting mechanism and breeding impact on genome.</title>
        <authorList>
            <person name="Sun Y."/>
            <person name="Gao Y."/>
            <person name="Yu Y."/>
        </authorList>
    </citation>
    <scope>NUCLEOTIDE SEQUENCE [LARGE SCALE GENOMIC DNA]</scope>
    <source>
        <tissue evidence="2">Muscle</tissue>
    </source>
</reference>
<feature type="compositionally biased region" description="Basic and acidic residues" evidence="1">
    <location>
        <begin position="304"/>
        <end position="316"/>
    </location>
</feature>
<feature type="compositionally biased region" description="Basic and acidic residues" evidence="1">
    <location>
        <begin position="184"/>
        <end position="194"/>
    </location>
</feature>
<dbReference type="GO" id="GO:0045202">
    <property type="term" value="C:synapse"/>
    <property type="evidence" value="ECO:0007669"/>
    <property type="project" value="TreeGrafter"/>
</dbReference>
<dbReference type="GO" id="GO:0030425">
    <property type="term" value="C:dendrite"/>
    <property type="evidence" value="ECO:0007669"/>
    <property type="project" value="TreeGrafter"/>
</dbReference>
<comment type="caution">
    <text evidence="2">The sequence shown here is derived from an EMBL/GenBank/DDBJ whole genome shotgun (WGS) entry which is preliminary data.</text>
</comment>
<accession>A0A423SQU7</accession>
<dbReference type="OrthoDB" id="5371837at2759"/>
<dbReference type="GO" id="GO:0000226">
    <property type="term" value="P:microtubule cytoskeleton organization"/>
    <property type="evidence" value="ECO:0007669"/>
    <property type="project" value="InterPro"/>
</dbReference>
<feature type="compositionally biased region" description="Polar residues" evidence="1">
    <location>
        <begin position="98"/>
        <end position="115"/>
    </location>
</feature>
<feature type="compositionally biased region" description="Low complexity" evidence="1">
    <location>
        <begin position="168"/>
        <end position="178"/>
    </location>
</feature>
<dbReference type="GO" id="GO:0005874">
    <property type="term" value="C:microtubule"/>
    <property type="evidence" value="ECO:0007669"/>
    <property type="project" value="InterPro"/>
</dbReference>
<dbReference type="GO" id="GO:0016358">
    <property type="term" value="P:dendrite development"/>
    <property type="evidence" value="ECO:0007669"/>
    <property type="project" value="TreeGrafter"/>
</dbReference>
<organism evidence="2 3">
    <name type="scientific">Penaeus vannamei</name>
    <name type="common">Whiteleg shrimp</name>
    <name type="synonym">Litopenaeus vannamei</name>
    <dbReference type="NCBI Taxonomy" id="6689"/>
    <lineage>
        <taxon>Eukaryota</taxon>
        <taxon>Metazoa</taxon>
        <taxon>Ecdysozoa</taxon>
        <taxon>Arthropoda</taxon>
        <taxon>Crustacea</taxon>
        <taxon>Multicrustacea</taxon>
        <taxon>Malacostraca</taxon>
        <taxon>Eumalacostraca</taxon>
        <taxon>Eucarida</taxon>
        <taxon>Decapoda</taxon>
        <taxon>Dendrobranchiata</taxon>
        <taxon>Penaeoidea</taxon>
        <taxon>Penaeidae</taxon>
        <taxon>Penaeus</taxon>
    </lineage>
</organism>
<feature type="compositionally biased region" description="Low complexity" evidence="1">
    <location>
        <begin position="121"/>
        <end position="133"/>
    </location>
</feature>
<dbReference type="PANTHER" id="PTHR13843">
    <property type="entry name" value="MICROTUBULE-ASSOCIATED PROTEIN"/>
    <property type="match status" value="1"/>
</dbReference>
<protein>
    <submittedName>
        <fullName evidence="2">Microtubule-associated protein futsch</fullName>
    </submittedName>
</protein>